<dbReference type="RefSeq" id="WP_046275153.1">
    <property type="nucleotide sequence ID" value="NZ_AP022378.1"/>
</dbReference>
<comment type="caution">
    <text evidence="1">The sequence shown here is derived from an EMBL/GenBank/DDBJ whole genome shotgun (WGS) entry which is preliminary data.</text>
</comment>
<accession>A0AAW9EJ86</accession>
<evidence type="ECO:0000313" key="2">
    <source>
        <dbReference type="Proteomes" id="UP001271725"/>
    </source>
</evidence>
<gene>
    <name evidence="1" type="ORF">SJ265_07265</name>
</gene>
<name>A0AAW9EJ86_9ENTR</name>
<evidence type="ECO:0000313" key="1">
    <source>
        <dbReference type="EMBL" id="MDX7147579.1"/>
    </source>
</evidence>
<proteinExistence type="predicted"/>
<dbReference type="Proteomes" id="UP001271725">
    <property type="component" value="Unassembled WGS sequence"/>
</dbReference>
<reference evidence="1" key="1">
    <citation type="submission" date="2023-11" db="EMBL/GenBank/DDBJ databases">
        <title>Detection of rare carbapenemases in Enterobacterales - comparison of two colorimetric and two CIM-based carbapenemase assays.</title>
        <authorList>
            <person name="Schaffarczyk L."/>
            <person name="Noster J."/>
            <person name="Stelzer Y."/>
            <person name="Sattler J."/>
            <person name="Gatermann S."/>
            <person name="Hamprecht A."/>
        </authorList>
    </citation>
    <scope>NUCLEOTIDE SEQUENCE</scope>
    <source>
        <strain evidence="1">CIM-Carb-133</strain>
    </source>
</reference>
<dbReference type="EMBL" id="JAXABJ010000003">
    <property type="protein sequence ID" value="MDX7147579.1"/>
    <property type="molecule type" value="Genomic_DNA"/>
</dbReference>
<organism evidence="1 2">
    <name type="scientific">Citrobacter portucalensis</name>
    <dbReference type="NCBI Taxonomy" id="1639133"/>
    <lineage>
        <taxon>Bacteria</taxon>
        <taxon>Pseudomonadati</taxon>
        <taxon>Pseudomonadota</taxon>
        <taxon>Gammaproteobacteria</taxon>
        <taxon>Enterobacterales</taxon>
        <taxon>Enterobacteriaceae</taxon>
        <taxon>Citrobacter</taxon>
        <taxon>Citrobacter freundii complex</taxon>
    </lineage>
</organism>
<dbReference type="AlphaFoldDB" id="A0AAW9EJ86"/>
<protein>
    <submittedName>
        <fullName evidence="1">Uncharacterized protein</fullName>
    </submittedName>
</protein>
<sequence length="91" mass="10441">MTKPKPLTRGEREVIRKLATVIVCADVEVNMIAKFYEEKLGKPYDRNAPDSYLNTFLNSDPECKRLNQLLKRDIETCRNDLAEGLGRELGK</sequence>